<evidence type="ECO:0000313" key="2">
    <source>
        <dbReference type="EMBL" id="MBE0348596.1"/>
    </source>
</evidence>
<dbReference type="CDD" id="cd04301">
    <property type="entry name" value="NAT_SF"/>
    <property type="match status" value="1"/>
</dbReference>
<proteinExistence type="predicted"/>
<keyword evidence="3" id="KW-1185">Reference proteome</keyword>
<dbReference type="InterPro" id="IPR053144">
    <property type="entry name" value="Acetyltransferase_Butenolide"/>
</dbReference>
<evidence type="ECO:0000259" key="1">
    <source>
        <dbReference type="PROSITE" id="PS51186"/>
    </source>
</evidence>
<dbReference type="AlphaFoldDB" id="A0A8I0N0I2"/>
<comment type="caution">
    <text evidence="2">The sequence shown here is derived from an EMBL/GenBank/DDBJ whole genome shotgun (WGS) entry which is preliminary data.</text>
</comment>
<dbReference type="PROSITE" id="PS51186">
    <property type="entry name" value="GNAT"/>
    <property type="match status" value="1"/>
</dbReference>
<gene>
    <name evidence="2" type="ORF">PPEP_b0381</name>
</gene>
<name>A0A8I0N0I2_9GAMM</name>
<sequence>MIITDTTQILTHLDKIHALISGSYWAKQIPKSLLEKSIRNSLSFMSVDDEGQFQGFCRVITDYATFAYLADVIVTEQERGKGVAKTIMQAVMTHPELQGLRRFMLATADAHSLYSKFGFKAIEDPSILMQINQPNLYAN</sequence>
<dbReference type="RefSeq" id="WP_125253444.1">
    <property type="nucleotide sequence ID" value="NZ_AQHF01000034.1"/>
</dbReference>
<dbReference type="Proteomes" id="UP000660708">
    <property type="component" value="Unassembled WGS sequence"/>
</dbReference>
<dbReference type="PANTHER" id="PTHR43233:SF1">
    <property type="entry name" value="FAMILY N-ACETYLTRANSFERASE, PUTATIVE (AFU_ORTHOLOGUE AFUA_6G03350)-RELATED"/>
    <property type="match status" value="1"/>
</dbReference>
<reference evidence="2 3" key="1">
    <citation type="submission" date="2015-06" db="EMBL/GenBank/DDBJ databases">
        <title>Genome sequence of Pseudoalteromonas peptidolytica.</title>
        <authorList>
            <person name="Xie B.-B."/>
            <person name="Rong J.-C."/>
            <person name="Qin Q.-L."/>
            <person name="Zhang Y.-Z."/>
        </authorList>
    </citation>
    <scope>NUCLEOTIDE SEQUENCE [LARGE SCALE GENOMIC DNA]</scope>
    <source>
        <strain evidence="2 3">F12-50-A1</strain>
    </source>
</reference>
<dbReference type="Gene3D" id="3.40.630.30">
    <property type="match status" value="1"/>
</dbReference>
<dbReference type="GO" id="GO:0016747">
    <property type="term" value="F:acyltransferase activity, transferring groups other than amino-acyl groups"/>
    <property type="evidence" value="ECO:0007669"/>
    <property type="project" value="InterPro"/>
</dbReference>
<protein>
    <recommendedName>
        <fullName evidence="1">N-acetyltransferase domain-containing protein</fullName>
    </recommendedName>
</protein>
<evidence type="ECO:0000313" key="3">
    <source>
        <dbReference type="Proteomes" id="UP000660708"/>
    </source>
</evidence>
<accession>A0A8I0N0I2</accession>
<feature type="domain" description="N-acetyltransferase" evidence="1">
    <location>
        <begin position="1"/>
        <end position="134"/>
    </location>
</feature>
<dbReference type="EMBL" id="AQHF01000034">
    <property type="protein sequence ID" value="MBE0348596.1"/>
    <property type="molecule type" value="Genomic_DNA"/>
</dbReference>
<dbReference type="PANTHER" id="PTHR43233">
    <property type="entry name" value="FAMILY N-ACETYLTRANSFERASE, PUTATIVE (AFU_ORTHOLOGUE AFUA_6G03350)-RELATED"/>
    <property type="match status" value="1"/>
</dbReference>
<dbReference type="Pfam" id="PF00583">
    <property type="entry name" value="Acetyltransf_1"/>
    <property type="match status" value="1"/>
</dbReference>
<dbReference type="InterPro" id="IPR016181">
    <property type="entry name" value="Acyl_CoA_acyltransferase"/>
</dbReference>
<dbReference type="SUPFAM" id="SSF55729">
    <property type="entry name" value="Acyl-CoA N-acyltransferases (Nat)"/>
    <property type="match status" value="1"/>
</dbReference>
<dbReference type="InterPro" id="IPR000182">
    <property type="entry name" value="GNAT_dom"/>
</dbReference>
<organism evidence="2 3">
    <name type="scientific">Pseudoalteromonas peptidolytica F12-50-A1</name>
    <dbReference type="NCBI Taxonomy" id="1315280"/>
    <lineage>
        <taxon>Bacteria</taxon>
        <taxon>Pseudomonadati</taxon>
        <taxon>Pseudomonadota</taxon>
        <taxon>Gammaproteobacteria</taxon>
        <taxon>Alteromonadales</taxon>
        <taxon>Pseudoalteromonadaceae</taxon>
        <taxon>Pseudoalteromonas</taxon>
    </lineage>
</organism>